<proteinExistence type="predicted"/>
<gene>
    <name evidence="1" type="ORF">AG1IA_02213</name>
</gene>
<evidence type="ECO:0000313" key="2">
    <source>
        <dbReference type="Proteomes" id="UP000011668"/>
    </source>
</evidence>
<reference evidence="1 2" key="1">
    <citation type="journal article" date="2013" name="Nat. Commun.">
        <title>The evolution and pathogenic mechanisms of the rice sheath blight pathogen.</title>
        <authorList>
            <person name="Zheng A."/>
            <person name="Lin R."/>
            <person name="Xu L."/>
            <person name="Qin P."/>
            <person name="Tang C."/>
            <person name="Ai P."/>
            <person name="Zhang D."/>
            <person name="Liu Y."/>
            <person name="Sun Z."/>
            <person name="Feng H."/>
            <person name="Wang Y."/>
            <person name="Chen Y."/>
            <person name="Liang X."/>
            <person name="Fu R."/>
            <person name="Li Q."/>
            <person name="Zhang J."/>
            <person name="Yu X."/>
            <person name="Xie Z."/>
            <person name="Ding L."/>
            <person name="Guan P."/>
            <person name="Tang J."/>
            <person name="Liang Y."/>
            <person name="Wang S."/>
            <person name="Deng Q."/>
            <person name="Li S."/>
            <person name="Zhu J."/>
            <person name="Wang L."/>
            <person name="Liu H."/>
            <person name="Li P."/>
        </authorList>
    </citation>
    <scope>NUCLEOTIDE SEQUENCE [LARGE SCALE GENOMIC DNA]</scope>
    <source>
        <strain evidence="2">AG-1 IA</strain>
    </source>
</reference>
<dbReference type="HOGENOM" id="CLU_3385057_0_0_1"/>
<comment type="caution">
    <text evidence="1">The sequence shown here is derived from an EMBL/GenBank/DDBJ whole genome shotgun (WGS) entry which is preliminary data.</text>
</comment>
<evidence type="ECO:0000313" key="1">
    <source>
        <dbReference type="EMBL" id="ELU43761.1"/>
    </source>
</evidence>
<organism evidence="1 2">
    <name type="scientific">Thanatephorus cucumeris (strain AG1-IA)</name>
    <name type="common">Rice sheath blight fungus</name>
    <name type="synonym">Rhizoctonia solani</name>
    <dbReference type="NCBI Taxonomy" id="983506"/>
    <lineage>
        <taxon>Eukaryota</taxon>
        <taxon>Fungi</taxon>
        <taxon>Dikarya</taxon>
        <taxon>Basidiomycota</taxon>
        <taxon>Agaricomycotina</taxon>
        <taxon>Agaricomycetes</taxon>
        <taxon>Cantharellales</taxon>
        <taxon>Ceratobasidiaceae</taxon>
        <taxon>Rhizoctonia</taxon>
        <taxon>Rhizoctonia solani AG-1</taxon>
    </lineage>
</organism>
<name>L8X0C8_THACA</name>
<protein>
    <submittedName>
        <fullName evidence="1">Uncharacterized protein</fullName>
    </submittedName>
</protein>
<sequence length="33" mass="3755">MQKLARGDKLEVTQVQKIDAENDIRKELAALET</sequence>
<dbReference type="AlphaFoldDB" id="L8X0C8"/>
<keyword evidence="2" id="KW-1185">Reference proteome</keyword>
<dbReference type="EMBL" id="AFRT01000487">
    <property type="protein sequence ID" value="ELU43761.1"/>
    <property type="molecule type" value="Genomic_DNA"/>
</dbReference>
<dbReference type="Proteomes" id="UP000011668">
    <property type="component" value="Unassembled WGS sequence"/>
</dbReference>
<accession>L8X0C8</accession>